<dbReference type="OrthoDB" id="6769291at2759"/>
<accession>N6UCJ5</accession>
<reference evidence="1" key="1">
    <citation type="journal article" date="2013" name="Genome Biol.">
        <title>Draft genome of the mountain pine beetle, Dendroctonus ponderosae Hopkins, a major forest pest.</title>
        <authorList>
            <person name="Keeling C.I."/>
            <person name="Yuen M.M."/>
            <person name="Liao N.Y."/>
            <person name="Docking T.R."/>
            <person name="Chan S.K."/>
            <person name="Taylor G.A."/>
            <person name="Palmquist D.L."/>
            <person name="Jackman S.D."/>
            <person name="Nguyen A."/>
            <person name="Li M."/>
            <person name="Henderson H."/>
            <person name="Janes J.K."/>
            <person name="Zhao Y."/>
            <person name="Pandoh P."/>
            <person name="Moore R."/>
            <person name="Sperling F.A."/>
            <person name="Huber D.P."/>
            <person name="Birol I."/>
            <person name="Jones S.J."/>
            <person name="Bohlmann J."/>
        </authorList>
    </citation>
    <scope>NUCLEOTIDE SEQUENCE</scope>
</reference>
<protein>
    <submittedName>
        <fullName evidence="1">Uncharacterized protein</fullName>
    </submittedName>
</protein>
<dbReference type="HOGENOM" id="CLU_1361689_0_0_1"/>
<proteinExistence type="predicted"/>
<dbReference type="AlphaFoldDB" id="N6UCJ5"/>
<feature type="non-terminal residue" evidence="1">
    <location>
        <position position="1"/>
    </location>
</feature>
<evidence type="ECO:0000313" key="1">
    <source>
        <dbReference type="EMBL" id="ENN78356.1"/>
    </source>
</evidence>
<dbReference type="EMBL" id="KB740914">
    <property type="protein sequence ID" value="ENN78356.1"/>
    <property type="molecule type" value="Genomic_DNA"/>
</dbReference>
<name>N6UCJ5_DENPD</name>
<gene>
    <name evidence="1" type="ORF">YQE_05158</name>
</gene>
<organism evidence="1">
    <name type="scientific">Dendroctonus ponderosae</name>
    <name type="common">Mountain pine beetle</name>
    <dbReference type="NCBI Taxonomy" id="77166"/>
    <lineage>
        <taxon>Eukaryota</taxon>
        <taxon>Metazoa</taxon>
        <taxon>Ecdysozoa</taxon>
        <taxon>Arthropoda</taxon>
        <taxon>Hexapoda</taxon>
        <taxon>Insecta</taxon>
        <taxon>Pterygota</taxon>
        <taxon>Neoptera</taxon>
        <taxon>Endopterygota</taxon>
        <taxon>Coleoptera</taxon>
        <taxon>Polyphaga</taxon>
        <taxon>Cucujiformia</taxon>
        <taxon>Curculionidae</taxon>
        <taxon>Scolytinae</taxon>
        <taxon>Dendroctonus</taxon>
    </lineage>
</organism>
<sequence>MKIVFVLQVCLIIHQNKADSSLYGFGYPSEDYERIRIYPDDDEKLLVPKDSKVDYINPINSEASEEEYFESGPTFPTYITKVAKKPSYAHSFYSKATEKPYFTLEDLNVKSAPVESHFGGYLGGYAPSYRKPKAGKYRLLTPQVTQQPPASLGKLILPIFLLPNAWTKGVNLQESEQVKPVTEHLEDDLKYDFRTKTHSLR</sequence>